<name>A0A146KD82_9EUKA</name>
<feature type="non-terminal residue" evidence="1">
    <location>
        <position position="193"/>
    </location>
</feature>
<protein>
    <submittedName>
        <fullName evidence="1">Uncharacterized protein</fullName>
    </submittedName>
</protein>
<dbReference type="AlphaFoldDB" id="A0A146KD82"/>
<evidence type="ECO:0000313" key="1">
    <source>
        <dbReference type="EMBL" id="JAP93884.1"/>
    </source>
</evidence>
<dbReference type="EMBL" id="GDID01002722">
    <property type="protein sequence ID" value="JAP93884.1"/>
    <property type="molecule type" value="Transcribed_RNA"/>
</dbReference>
<organism evidence="1">
    <name type="scientific">Trepomonas sp. PC1</name>
    <dbReference type="NCBI Taxonomy" id="1076344"/>
    <lineage>
        <taxon>Eukaryota</taxon>
        <taxon>Metamonada</taxon>
        <taxon>Diplomonadida</taxon>
        <taxon>Hexamitidae</taxon>
        <taxon>Hexamitinae</taxon>
        <taxon>Trepomonas</taxon>
    </lineage>
</organism>
<proteinExistence type="predicted"/>
<sequence length="193" mass="22924">MLQTKTQQCAQNISFKDAIKQKISVKKQQDRELLNKSILGTLQSSKLVYEDYNLDMNYIMRERVQEYQKGKLKQYSQFVSGQIPENIIEDLNVLEQRQKREKAVANVEVDQTQQILQEKVEQKIRSNQEKILLQISQTVNADENYEYKDRNAEEKNKIGKIFRKQRKIENPALQCLQYLKEQFPTEYKDAQTK</sequence>
<accession>A0A146KD82</accession>
<reference evidence="1" key="1">
    <citation type="submission" date="2015-07" db="EMBL/GenBank/DDBJ databases">
        <title>Adaptation to a free-living lifestyle via gene acquisitions in the diplomonad Trepomonas sp. PC1.</title>
        <authorList>
            <person name="Xu F."/>
            <person name="Jerlstrom-Hultqvist J."/>
            <person name="Kolisko M."/>
            <person name="Simpson A.G.B."/>
            <person name="Roger A.J."/>
            <person name="Svard S.G."/>
            <person name="Andersson J.O."/>
        </authorList>
    </citation>
    <scope>NUCLEOTIDE SEQUENCE</scope>
    <source>
        <strain evidence="1">PC1</strain>
    </source>
</reference>
<gene>
    <name evidence="1" type="ORF">TPC1_13648</name>
</gene>